<protein>
    <submittedName>
        <fullName evidence="1">DUF1269 domain-containing protein</fullName>
    </submittedName>
</protein>
<dbReference type="EMBL" id="JBHMEI010000046">
    <property type="protein sequence ID" value="MFB9207189.1"/>
    <property type="molecule type" value="Genomic_DNA"/>
</dbReference>
<dbReference type="Proteomes" id="UP001589647">
    <property type="component" value="Unassembled WGS sequence"/>
</dbReference>
<evidence type="ECO:0000313" key="1">
    <source>
        <dbReference type="EMBL" id="MFB9207189.1"/>
    </source>
</evidence>
<organism evidence="1 2">
    <name type="scientific">Nonomuraea spiralis</name>
    <dbReference type="NCBI Taxonomy" id="46182"/>
    <lineage>
        <taxon>Bacteria</taxon>
        <taxon>Bacillati</taxon>
        <taxon>Actinomycetota</taxon>
        <taxon>Actinomycetes</taxon>
        <taxon>Streptosporangiales</taxon>
        <taxon>Streptosporangiaceae</taxon>
        <taxon>Nonomuraea</taxon>
    </lineage>
</organism>
<dbReference type="RefSeq" id="WP_189653054.1">
    <property type="nucleotide sequence ID" value="NZ_BMRC01000035.1"/>
</dbReference>
<dbReference type="Pfam" id="PF06897">
    <property type="entry name" value="DUF1269"/>
    <property type="match status" value="1"/>
</dbReference>
<dbReference type="InterPro" id="IPR009200">
    <property type="entry name" value="DUF1269_membrane"/>
</dbReference>
<comment type="caution">
    <text evidence="1">The sequence shown here is derived from an EMBL/GenBank/DDBJ whole genome shotgun (WGS) entry which is preliminary data.</text>
</comment>
<proteinExistence type="predicted"/>
<gene>
    <name evidence="1" type="ORF">ACFFV7_38785</name>
</gene>
<keyword evidence="2" id="KW-1185">Reference proteome</keyword>
<reference evidence="1 2" key="1">
    <citation type="submission" date="2024-09" db="EMBL/GenBank/DDBJ databases">
        <authorList>
            <person name="Sun Q."/>
            <person name="Mori K."/>
        </authorList>
    </citation>
    <scope>NUCLEOTIDE SEQUENCE [LARGE SCALE GENOMIC DNA]</scope>
    <source>
        <strain evidence="1 2">CCM 3426</strain>
    </source>
</reference>
<evidence type="ECO:0000313" key="2">
    <source>
        <dbReference type="Proteomes" id="UP001589647"/>
    </source>
</evidence>
<sequence>MSNLIAISYPDVATAVAVRDRLSGLQRENLITMEDVAVVERRSDGTITLHQSSGTTGMEAAGGAMTDAGVDDAFMSELAGALEPGTAALFVLVVRSIPDKVVPEIQSYGGHVIQTSLSREEEAQLCELLEGAGAR</sequence>
<name>A0ABV5IRL8_9ACTN</name>
<accession>A0ABV5IRL8</accession>